<sequence>MKEDSPGTRRRNASLHPDVPVSPRVGSTAGPSRTLVASPVLAPLAEPHRATSPAESSAALSPLVAVGEKRKRLSEAERLRAANGGVDIEPQRHSKARAIEAKQREQAEQRRRENAEALKALGSSPGHFGTDVTSFVRAAHDEGRRAVGQLDDSVRKDFKQQIKGGALTGASWGDVTIKVVSAAIGRADLADDGIYQGDLRTASWKEGVGETLAARYEGYQVTATRVRAHGDTADEKQIGEPLSPKPEYGETQFARAHRAPFRLGGAATNAYGTVFAPHYANLTADGYLEKLAEEKLAKHGAGNVFHFALDTDTQSTVGIAYRRAARKDAGKPEFKSVVLNYRRRDLDKDD</sequence>
<feature type="region of interest" description="Disordered" evidence="1">
    <location>
        <begin position="1"/>
        <end position="34"/>
    </location>
</feature>
<evidence type="ECO:0000256" key="1">
    <source>
        <dbReference type="SAM" id="MobiDB-lite"/>
    </source>
</evidence>
<evidence type="ECO:0000313" key="2">
    <source>
        <dbReference type="EMBL" id="UXY17257.1"/>
    </source>
</evidence>
<reference evidence="2" key="1">
    <citation type="submission" date="2022-10" db="EMBL/GenBank/DDBJ databases">
        <title>Chitiniphilus purpureus sp. nov., a novel chitin-degrading bacterium isolated from crawfish pond sediment.</title>
        <authorList>
            <person name="Li K."/>
        </authorList>
    </citation>
    <scope>NUCLEOTIDE SEQUENCE</scope>
    <source>
        <strain evidence="2">CD1</strain>
    </source>
</reference>
<proteinExistence type="predicted"/>
<evidence type="ECO:0000313" key="3">
    <source>
        <dbReference type="Proteomes" id="UP001061302"/>
    </source>
</evidence>
<accession>A0ABY6DSE8</accession>
<feature type="region of interest" description="Disordered" evidence="1">
    <location>
        <begin position="46"/>
        <end position="72"/>
    </location>
</feature>
<dbReference type="RefSeq" id="WP_263126688.1">
    <property type="nucleotide sequence ID" value="NZ_CP106753.1"/>
</dbReference>
<gene>
    <name evidence="2" type="ORF">N8I74_09685</name>
</gene>
<protein>
    <submittedName>
        <fullName evidence="2">Uncharacterized protein</fullName>
    </submittedName>
</protein>
<dbReference type="Proteomes" id="UP001061302">
    <property type="component" value="Chromosome"/>
</dbReference>
<organism evidence="2 3">
    <name type="scientific">Chitiniphilus purpureus</name>
    <dbReference type="NCBI Taxonomy" id="2981137"/>
    <lineage>
        <taxon>Bacteria</taxon>
        <taxon>Pseudomonadati</taxon>
        <taxon>Pseudomonadota</taxon>
        <taxon>Betaproteobacteria</taxon>
        <taxon>Neisseriales</taxon>
        <taxon>Chitinibacteraceae</taxon>
        <taxon>Chitiniphilus</taxon>
    </lineage>
</organism>
<dbReference type="EMBL" id="CP106753">
    <property type="protein sequence ID" value="UXY17257.1"/>
    <property type="molecule type" value="Genomic_DNA"/>
</dbReference>
<keyword evidence="3" id="KW-1185">Reference proteome</keyword>
<feature type="compositionally biased region" description="Low complexity" evidence="1">
    <location>
        <begin position="52"/>
        <end position="66"/>
    </location>
</feature>
<name>A0ABY6DSE8_9NEIS</name>